<dbReference type="Proteomes" id="UP001145114">
    <property type="component" value="Unassembled WGS sequence"/>
</dbReference>
<evidence type="ECO:0000313" key="1">
    <source>
        <dbReference type="EMBL" id="KAJ1679109.1"/>
    </source>
</evidence>
<name>A0ACC1HRD9_9FUNG</name>
<evidence type="ECO:0000313" key="2">
    <source>
        <dbReference type="Proteomes" id="UP001145114"/>
    </source>
</evidence>
<protein>
    <submittedName>
        <fullName evidence="1">Uncharacterized protein</fullName>
    </submittedName>
</protein>
<organism evidence="1 2">
    <name type="scientific">Spiromyces aspiralis</name>
    <dbReference type="NCBI Taxonomy" id="68401"/>
    <lineage>
        <taxon>Eukaryota</taxon>
        <taxon>Fungi</taxon>
        <taxon>Fungi incertae sedis</taxon>
        <taxon>Zoopagomycota</taxon>
        <taxon>Kickxellomycotina</taxon>
        <taxon>Kickxellomycetes</taxon>
        <taxon>Kickxellales</taxon>
        <taxon>Kickxellaceae</taxon>
        <taxon>Spiromyces</taxon>
    </lineage>
</organism>
<sequence>MSAARDGPQKQQPSHAQGAGEDPACRQLRSELEQARKQIALLKQANQCLRRKSSPAVETISRSNLAATPSPLGTGDADVIQRLKDLQRQVDLLQRQKIDLEIMLEQEQERIVNHLARQMDQQCVIPTPVTTIAASQSPVRSSPKWKPTHSPASSISSEFGVGPLSIGGGPSAGLTESLKAEINALRLRLSESEKDLVSTYSQCQIYRKELIQLRQKLGISVADLTRDEYIPNVGYGGYVSGIDCASARAHRQQRRSMSVSTPTRRPALSRSNSISSRYSIASGSSPHHLSYHYYYHQPPGGGSSNNSGMLSATASSFPVSSESQLGLAGNCGYAPAASSTSSISSISSSISSSSTNINIGNSSTGASIQSVAKPTPRSERPSRARSLLLTPRRSLEGEYRSYH</sequence>
<comment type="caution">
    <text evidence="1">The sequence shown here is derived from an EMBL/GenBank/DDBJ whole genome shotgun (WGS) entry which is preliminary data.</text>
</comment>
<dbReference type="EMBL" id="JAMZIH010000595">
    <property type="protein sequence ID" value="KAJ1679109.1"/>
    <property type="molecule type" value="Genomic_DNA"/>
</dbReference>
<proteinExistence type="predicted"/>
<accession>A0ACC1HRD9</accession>
<keyword evidence="2" id="KW-1185">Reference proteome</keyword>
<reference evidence="1" key="1">
    <citation type="submission" date="2022-06" db="EMBL/GenBank/DDBJ databases">
        <title>Phylogenomic reconstructions and comparative analyses of Kickxellomycotina fungi.</title>
        <authorList>
            <person name="Reynolds N.K."/>
            <person name="Stajich J.E."/>
            <person name="Barry K."/>
            <person name="Grigoriev I.V."/>
            <person name="Crous P."/>
            <person name="Smith M.E."/>
        </authorList>
    </citation>
    <scope>NUCLEOTIDE SEQUENCE</scope>
    <source>
        <strain evidence="1">RSA 2271</strain>
    </source>
</reference>
<gene>
    <name evidence="1" type="ORF">EV182_002710</name>
</gene>